<keyword evidence="5" id="KW-1185">Reference proteome</keyword>
<feature type="compositionally biased region" description="Basic and acidic residues" evidence="2">
    <location>
        <begin position="52"/>
        <end position="67"/>
    </location>
</feature>
<sequence length="590" mass="65306">MGEPMPIVELGTLRSLSADESSFLGSSTGICFVNTVRNAFKASKDQTLPYQDPHHEPLDPDQDKPGPLEDFLLGDGANSTPPSPARPTPASAQVAPSIPRGPSYVAAPPGIGRPPDAATTKQLLVLYFKLWHPLFPFLHGPTFLQEIEVLYDPSKTLPFPEEDEPDRHRCCRAIIAQCVFNIAQAGTSKELLPRYARIESANSLIFSLSSLSTKQDLHSLQALFAAQLYFITKGSFRSASAIGGLLVKSIFHSGLHRCPNRYAQLTDRDRDLRKRLFWSAYVVDRYVSQGLGIPLGFQDSDIDVCFPGQEHHRLAIRRTTSDSTPHSRSGSQPSSTPAIHSEMHQRSMCDQNAMGNQSGNHQEEHRDIVLAGLVGYSRLTGRAVELFHKSIHVRSVDHSKILYITADIHAWWNSLPPKLVSTDYVRVPNGEPAAEATVSFVPLFTVLYQQLLFLVNRPCLSLPSNSPEFAASLQVCINASRTVVKALEMQLALRQPFFLPELLSAAWMAGLILVFACQLKFYPPERGLTDIERVLALLRLMAGHWNTARNYYKALSNLVADLKSGAPGRRSTPPHTKRGQDVEEQRGPPI</sequence>
<dbReference type="EMBL" id="JBBPDW010000015">
    <property type="protein sequence ID" value="KAK7546312.1"/>
    <property type="molecule type" value="Genomic_DNA"/>
</dbReference>
<dbReference type="Pfam" id="PF04082">
    <property type="entry name" value="Fungal_trans"/>
    <property type="match status" value="1"/>
</dbReference>
<keyword evidence="1" id="KW-0539">Nucleus</keyword>
<protein>
    <submittedName>
        <fullName evidence="4">Fungal-specific transcription factor domain-containing protein</fullName>
    </submittedName>
</protein>
<reference evidence="4 5" key="1">
    <citation type="submission" date="2024-04" db="EMBL/GenBank/DDBJ databases">
        <title>Phyllosticta paracitricarpa is synonymous to the EU quarantine fungus P. citricarpa based on phylogenomic analyses.</title>
        <authorList>
            <consortium name="Lawrence Berkeley National Laboratory"/>
            <person name="Van Ingen-Buijs V.A."/>
            <person name="Van Westerhoven A.C."/>
            <person name="Haridas S."/>
            <person name="Skiadas P."/>
            <person name="Martin F."/>
            <person name="Groenewald J.Z."/>
            <person name="Crous P.W."/>
            <person name="Seidl M.F."/>
        </authorList>
    </citation>
    <scope>NUCLEOTIDE SEQUENCE [LARGE SCALE GENOMIC DNA]</scope>
    <source>
        <strain evidence="4 5">CBS 122670</strain>
    </source>
</reference>
<evidence type="ECO:0000259" key="3">
    <source>
        <dbReference type="SMART" id="SM00906"/>
    </source>
</evidence>
<evidence type="ECO:0000256" key="2">
    <source>
        <dbReference type="SAM" id="MobiDB-lite"/>
    </source>
</evidence>
<comment type="caution">
    <text evidence="4">The sequence shown here is derived from an EMBL/GenBank/DDBJ whole genome shotgun (WGS) entry which is preliminary data.</text>
</comment>
<gene>
    <name evidence="4" type="ORF">IWX46DRAFT_87176</name>
</gene>
<feature type="region of interest" description="Disordered" evidence="2">
    <location>
        <begin position="47"/>
        <end position="112"/>
    </location>
</feature>
<dbReference type="PANTHER" id="PTHR46910:SF9">
    <property type="entry name" value="MISCELLANEOUS ZN(II)2CYS6 TRANSCRIPTION FACTOR (EUROFUNG)"/>
    <property type="match status" value="1"/>
</dbReference>
<evidence type="ECO:0000256" key="1">
    <source>
        <dbReference type="ARBA" id="ARBA00023242"/>
    </source>
</evidence>
<accession>A0ABR1MEW6</accession>
<evidence type="ECO:0000313" key="5">
    <source>
        <dbReference type="Proteomes" id="UP001365128"/>
    </source>
</evidence>
<organism evidence="4 5">
    <name type="scientific">Phyllosticta citricarpa</name>
    <dbReference type="NCBI Taxonomy" id="55181"/>
    <lineage>
        <taxon>Eukaryota</taxon>
        <taxon>Fungi</taxon>
        <taxon>Dikarya</taxon>
        <taxon>Ascomycota</taxon>
        <taxon>Pezizomycotina</taxon>
        <taxon>Dothideomycetes</taxon>
        <taxon>Dothideomycetes incertae sedis</taxon>
        <taxon>Botryosphaeriales</taxon>
        <taxon>Phyllostictaceae</taxon>
        <taxon>Phyllosticta</taxon>
    </lineage>
</organism>
<evidence type="ECO:0000313" key="4">
    <source>
        <dbReference type="EMBL" id="KAK7546312.1"/>
    </source>
</evidence>
<dbReference type="PANTHER" id="PTHR46910">
    <property type="entry name" value="TRANSCRIPTION FACTOR PDR1"/>
    <property type="match status" value="1"/>
</dbReference>
<proteinExistence type="predicted"/>
<dbReference type="Proteomes" id="UP001365128">
    <property type="component" value="Unassembled WGS sequence"/>
</dbReference>
<feature type="domain" description="Xylanolytic transcriptional activator regulatory" evidence="3">
    <location>
        <begin position="239"/>
        <end position="313"/>
    </location>
</feature>
<dbReference type="InterPro" id="IPR050987">
    <property type="entry name" value="AtrR-like"/>
</dbReference>
<dbReference type="InterPro" id="IPR007219">
    <property type="entry name" value="XnlR_reg_dom"/>
</dbReference>
<dbReference type="SMART" id="SM00906">
    <property type="entry name" value="Fungal_trans"/>
    <property type="match status" value="1"/>
</dbReference>
<feature type="compositionally biased region" description="Polar residues" evidence="2">
    <location>
        <begin position="321"/>
        <end position="338"/>
    </location>
</feature>
<feature type="region of interest" description="Disordered" evidence="2">
    <location>
        <begin position="564"/>
        <end position="590"/>
    </location>
</feature>
<dbReference type="CDD" id="cd12148">
    <property type="entry name" value="fungal_TF_MHR"/>
    <property type="match status" value="1"/>
</dbReference>
<feature type="region of interest" description="Disordered" evidence="2">
    <location>
        <begin position="317"/>
        <end position="343"/>
    </location>
</feature>
<feature type="compositionally biased region" description="Basic and acidic residues" evidence="2">
    <location>
        <begin position="578"/>
        <end position="590"/>
    </location>
</feature>
<name>A0ABR1MEW6_9PEZI</name>